<dbReference type="EMBL" id="WNXD01000002">
    <property type="protein sequence ID" value="MBB2147271.1"/>
    <property type="molecule type" value="Genomic_DNA"/>
</dbReference>
<dbReference type="SUPFAM" id="SSF49265">
    <property type="entry name" value="Fibronectin type III"/>
    <property type="match status" value="1"/>
</dbReference>
<reference evidence="2" key="1">
    <citation type="submission" date="2019-11" db="EMBL/GenBank/DDBJ databases">
        <title>Description of Pedobacter sp. LMG 31464T.</title>
        <authorList>
            <person name="Carlier A."/>
            <person name="Qi S."/>
            <person name="Vandamme P."/>
        </authorList>
    </citation>
    <scope>NUCLEOTIDE SEQUENCE</scope>
    <source>
        <strain evidence="2">LMG 31464</strain>
    </source>
</reference>
<evidence type="ECO:0000313" key="3">
    <source>
        <dbReference type="Proteomes" id="UP000601055"/>
    </source>
</evidence>
<dbReference type="InterPro" id="IPR036116">
    <property type="entry name" value="FN3_sf"/>
</dbReference>
<gene>
    <name evidence="2" type="ORF">GM921_17350</name>
</gene>
<keyword evidence="3" id="KW-1185">Reference proteome</keyword>
<evidence type="ECO:0000256" key="1">
    <source>
        <dbReference type="SAM" id="SignalP"/>
    </source>
</evidence>
<feature type="signal peptide" evidence="1">
    <location>
        <begin position="1"/>
        <end position="20"/>
    </location>
</feature>
<sequence>MKIRLVIALLLTFGTLTTSAQTNKVSTHAGRKGIWVLCGDQLPKDFTYRILRQKGTESWIKLADLSFPKSKEEVQAEMQNSQLQANLDNVPLSDSKLTSVWQRLTDAVTIQIPNELKTDYSLRKASGNAWFDVTADSVTNYVYKVQMIGKKDEIIAENTSKEVSYPAKPFETNIKPLILKSINGIMVGEFELIDAGVMQTCKVFRSYYLRSGYEEIQGDVFFSVRDNKKIIQITDKTAVAKVPYTYSILPVDAAGNYGLPSPDLKAFNVADNTIIPSVYNFTTTSVEAEKAIKLSWKLKNTKDITAINVFKSATYNGEYRKVASLPATDTVFIDRFTRPIETYYYTIRLSGNYEQSPTSPRIPGILKASNANNFPPQNLSLVQDKNTVTLTWNKTENDTRAYYVYRANGRNGKMEQISKLIITDSSTVSYIDTLSANASSSMYAYAVADQNTSYAISPLSEPVFAYSQGVNTLPIPHNVIARIDNKQVQIIWPNMLAESPYIQGYVVYRRAKSIDGKIVETSKQLSQNLIGATVNNYTDNTTTEGMVYYYSVKTVADDQKTMSGPSLEAGITIQPNKVNEIANVRVFPSGKTVAIKWDNPIGDEIKTIKIIRTTDGKEGTEEIASLTATQQAFSDTKVTIGNTYYYQLQVENKVGKKSKLTEAVGVKMY</sequence>
<proteinExistence type="predicted"/>
<dbReference type="RefSeq" id="WP_182923887.1">
    <property type="nucleotide sequence ID" value="NZ_WNXD01000002.1"/>
</dbReference>
<feature type="chain" id="PRO_5036679178" description="Fibronectin type 3 domain-containing protein" evidence="1">
    <location>
        <begin position="21"/>
        <end position="669"/>
    </location>
</feature>
<dbReference type="AlphaFoldDB" id="A0A923IWL0"/>
<evidence type="ECO:0000313" key="2">
    <source>
        <dbReference type="EMBL" id="MBB2147271.1"/>
    </source>
</evidence>
<dbReference type="Proteomes" id="UP000601055">
    <property type="component" value="Unassembled WGS sequence"/>
</dbReference>
<dbReference type="InterPro" id="IPR013783">
    <property type="entry name" value="Ig-like_fold"/>
</dbReference>
<organism evidence="2 3">
    <name type="scientific">Pedobacter planticolens</name>
    <dbReference type="NCBI Taxonomy" id="2679964"/>
    <lineage>
        <taxon>Bacteria</taxon>
        <taxon>Pseudomonadati</taxon>
        <taxon>Bacteroidota</taxon>
        <taxon>Sphingobacteriia</taxon>
        <taxon>Sphingobacteriales</taxon>
        <taxon>Sphingobacteriaceae</taxon>
        <taxon>Pedobacter</taxon>
    </lineage>
</organism>
<evidence type="ECO:0008006" key="4">
    <source>
        <dbReference type="Google" id="ProtNLM"/>
    </source>
</evidence>
<comment type="caution">
    <text evidence="2">The sequence shown here is derived from an EMBL/GenBank/DDBJ whole genome shotgun (WGS) entry which is preliminary data.</text>
</comment>
<keyword evidence="1" id="KW-0732">Signal</keyword>
<protein>
    <recommendedName>
        <fullName evidence="4">Fibronectin type 3 domain-containing protein</fullName>
    </recommendedName>
</protein>
<dbReference type="Gene3D" id="2.60.40.10">
    <property type="entry name" value="Immunoglobulins"/>
    <property type="match status" value="4"/>
</dbReference>
<name>A0A923IWL0_9SPHI</name>
<accession>A0A923IWL0</accession>